<proteinExistence type="predicted"/>
<protein>
    <submittedName>
        <fullName evidence="2">Uncharacterized protein</fullName>
    </submittedName>
</protein>
<feature type="transmembrane region" description="Helical" evidence="1">
    <location>
        <begin position="61"/>
        <end position="91"/>
    </location>
</feature>
<keyword evidence="3" id="KW-1185">Reference proteome</keyword>
<dbReference type="KEGG" id="smaa:IT774_00240"/>
<feature type="transmembrane region" description="Helical" evidence="1">
    <location>
        <begin position="125"/>
        <end position="145"/>
    </location>
</feature>
<dbReference type="EMBL" id="CP064795">
    <property type="protein sequence ID" value="QPG05762.1"/>
    <property type="molecule type" value="Genomic_DNA"/>
</dbReference>
<keyword evidence="1" id="KW-0812">Transmembrane</keyword>
<dbReference type="AlphaFoldDB" id="A0A7S9DXR6"/>
<sequence length="222" mass="24907">MDLFKWKFSYPVTVLILLLLMTDAGFILVHVLRKLGYINSGYFNLSQDMGYAEVFQYMKEFWIASLLVIIALRDKAASFVVWSLIFLYMLADDSLKVHENGGRYLVEALNIQPALSLRAQDFGELLVTAIAGGILFSMLFVTYYFASQAARHITHKLLLGVAGLAFFGILIDMLHSALPFGNFIFGLIEDSGEMLTMSLIVGYCFALMYSQAHNQQRVPSSA</sequence>
<dbReference type="Proteomes" id="UP000595095">
    <property type="component" value="Chromosome"/>
</dbReference>
<feature type="transmembrane region" description="Helical" evidence="1">
    <location>
        <begin position="157"/>
        <end position="174"/>
    </location>
</feature>
<organism evidence="2 3">
    <name type="scientific">Salinimonas marina</name>
    <dbReference type="NCBI Taxonomy" id="2785918"/>
    <lineage>
        <taxon>Bacteria</taxon>
        <taxon>Pseudomonadati</taxon>
        <taxon>Pseudomonadota</taxon>
        <taxon>Gammaproteobacteria</taxon>
        <taxon>Alteromonadales</taxon>
        <taxon>Alteromonadaceae</taxon>
        <taxon>Alteromonas/Salinimonas group</taxon>
        <taxon>Salinimonas</taxon>
    </lineage>
</organism>
<keyword evidence="1" id="KW-1133">Transmembrane helix</keyword>
<accession>A0A7S9DXR6</accession>
<evidence type="ECO:0000313" key="3">
    <source>
        <dbReference type="Proteomes" id="UP000595095"/>
    </source>
</evidence>
<name>A0A7S9DXR6_9ALTE</name>
<feature type="transmembrane region" description="Helical" evidence="1">
    <location>
        <begin position="194"/>
        <end position="212"/>
    </location>
</feature>
<keyword evidence="1" id="KW-0472">Membrane</keyword>
<evidence type="ECO:0000313" key="2">
    <source>
        <dbReference type="EMBL" id="QPG05762.1"/>
    </source>
</evidence>
<feature type="transmembrane region" description="Helical" evidence="1">
    <location>
        <begin position="12"/>
        <end position="32"/>
    </location>
</feature>
<reference evidence="2 3" key="1">
    <citation type="submission" date="2020-11" db="EMBL/GenBank/DDBJ databases">
        <title>Complete genome sequence for Salinimonas sp. strain G2-b.</title>
        <authorList>
            <person name="Park S.-J."/>
        </authorList>
    </citation>
    <scope>NUCLEOTIDE SEQUENCE [LARGE SCALE GENOMIC DNA]</scope>
    <source>
        <strain evidence="2 3">G2-b</strain>
    </source>
</reference>
<gene>
    <name evidence="2" type="ORF">IT774_00240</name>
</gene>
<evidence type="ECO:0000256" key="1">
    <source>
        <dbReference type="SAM" id="Phobius"/>
    </source>
</evidence>
<dbReference type="RefSeq" id="WP_195810845.1">
    <property type="nucleotide sequence ID" value="NZ_CP064795.1"/>
</dbReference>